<proteinExistence type="predicted"/>
<dbReference type="AlphaFoldDB" id="X1NDE8"/>
<accession>X1NDE8</accession>
<evidence type="ECO:0000313" key="1">
    <source>
        <dbReference type="EMBL" id="GAI28226.1"/>
    </source>
</evidence>
<dbReference type="EMBL" id="BARV01020516">
    <property type="protein sequence ID" value="GAI28226.1"/>
    <property type="molecule type" value="Genomic_DNA"/>
</dbReference>
<protein>
    <submittedName>
        <fullName evidence="1">Uncharacterized protein</fullName>
    </submittedName>
</protein>
<organism evidence="1">
    <name type="scientific">marine sediment metagenome</name>
    <dbReference type="NCBI Taxonomy" id="412755"/>
    <lineage>
        <taxon>unclassified sequences</taxon>
        <taxon>metagenomes</taxon>
        <taxon>ecological metagenomes</taxon>
    </lineage>
</organism>
<comment type="caution">
    <text evidence="1">The sequence shown here is derived from an EMBL/GenBank/DDBJ whole genome shotgun (WGS) entry which is preliminary data.</text>
</comment>
<name>X1NDE8_9ZZZZ</name>
<gene>
    <name evidence="1" type="ORF">S06H3_34226</name>
</gene>
<reference evidence="1" key="1">
    <citation type="journal article" date="2014" name="Front. Microbiol.">
        <title>High frequency of phylogenetically diverse reductive dehalogenase-homologous genes in deep subseafloor sedimentary metagenomes.</title>
        <authorList>
            <person name="Kawai M."/>
            <person name="Futagami T."/>
            <person name="Toyoda A."/>
            <person name="Takaki Y."/>
            <person name="Nishi S."/>
            <person name="Hori S."/>
            <person name="Arai W."/>
            <person name="Tsubouchi T."/>
            <person name="Morono Y."/>
            <person name="Uchiyama I."/>
            <person name="Ito T."/>
            <person name="Fujiyama A."/>
            <person name="Inagaki F."/>
            <person name="Takami H."/>
        </authorList>
    </citation>
    <scope>NUCLEOTIDE SEQUENCE</scope>
    <source>
        <strain evidence="1">Expedition CK06-06</strain>
    </source>
</reference>
<sequence length="30" mass="3269">TLWLKRRAKGNMSGLNAASAKIETIVQVLV</sequence>
<feature type="non-terminal residue" evidence="1">
    <location>
        <position position="1"/>
    </location>
</feature>